<feature type="region of interest" description="Disordered" evidence="1">
    <location>
        <begin position="27"/>
        <end position="62"/>
    </location>
</feature>
<reference evidence="5" key="1">
    <citation type="journal article" date="2019" name="Int. J. Syst. Evol. Microbiol.">
        <title>The Global Catalogue of Microorganisms (GCM) 10K type strain sequencing project: providing services to taxonomists for standard genome sequencing and annotation.</title>
        <authorList>
            <consortium name="The Broad Institute Genomics Platform"/>
            <consortium name="The Broad Institute Genome Sequencing Center for Infectious Disease"/>
            <person name="Wu L."/>
            <person name="Ma J."/>
        </authorList>
    </citation>
    <scope>NUCLEOTIDE SEQUENCE [LARGE SCALE GENOMIC DNA]</scope>
    <source>
        <strain evidence="5">PCU 347</strain>
    </source>
</reference>
<feature type="signal peptide" evidence="2">
    <location>
        <begin position="1"/>
        <end position="21"/>
    </location>
</feature>
<evidence type="ECO:0000256" key="1">
    <source>
        <dbReference type="SAM" id="MobiDB-lite"/>
    </source>
</evidence>
<comment type="caution">
    <text evidence="4">The sequence shown here is derived from an EMBL/GenBank/DDBJ whole genome shotgun (WGS) entry which is preliminary data.</text>
</comment>
<dbReference type="RefSeq" id="WP_381744776.1">
    <property type="nucleotide sequence ID" value="NZ_JBHSDP010000031.1"/>
</dbReference>
<dbReference type="PROSITE" id="PS51257">
    <property type="entry name" value="PROKAR_LIPOPROTEIN"/>
    <property type="match status" value="1"/>
</dbReference>
<name>A0ABV8TSG1_9ACTN</name>
<evidence type="ECO:0000313" key="5">
    <source>
        <dbReference type="Proteomes" id="UP001595824"/>
    </source>
</evidence>
<dbReference type="Pfam" id="PF14016">
    <property type="entry name" value="DUF4232"/>
    <property type="match status" value="1"/>
</dbReference>
<keyword evidence="2" id="KW-0732">Signal</keyword>
<feature type="compositionally biased region" description="Low complexity" evidence="1">
    <location>
        <begin position="27"/>
        <end position="59"/>
    </location>
</feature>
<keyword evidence="5" id="KW-1185">Reference proteome</keyword>
<accession>A0ABV8TSG1</accession>
<proteinExistence type="predicted"/>
<evidence type="ECO:0000256" key="2">
    <source>
        <dbReference type="SAM" id="SignalP"/>
    </source>
</evidence>
<feature type="domain" description="DUF4232" evidence="3">
    <location>
        <begin position="161"/>
        <end position="298"/>
    </location>
</feature>
<organism evidence="4 5">
    <name type="scientific">Streptomyces andamanensis</name>
    <dbReference type="NCBI Taxonomy" id="1565035"/>
    <lineage>
        <taxon>Bacteria</taxon>
        <taxon>Bacillati</taxon>
        <taxon>Actinomycetota</taxon>
        <taxon>Actinomycetes</taxon>
        <taxon>Kitasatosporales</taxon>
        <taxon>Streptomycetaceae</taxon>
        <taxon>Streptomyces</taxon>
    </lineage>
</organism>
<feature type="chain" id="PRO_5045613389" evidence="2">
    <location>
        <begin position="22"/>
        <end position="315"/>
    </location>
</feature>
<evidence type="ECO:0000313" key="4">
    <source>
        <dbReference type="EMBL" id="MFC4333456.1"/>
    </source>
</evidence>
<protein>
    <submittedName>
        <fullName evidence="4">DUF4232 domain-containing protein</fullName>
    </submittedName>
</protein>
<evidence type="ECO:0000259" key="3">
    <source>
        <dbReference type="Pfam" id="PF14016"/>
    </source>
</evidence>
<dbReference type="InterPro" id="IPR025326">
    <property type="entry name" value="DUF4232"/>
</dbReference>
<sequence length="315" mass="31995">MRRALLILPAALATGGLLLTACGTEQSAARGPGAAPGRPSTACAVPAPSGTPGTPGTGANPDYTATDRVRTVIENGCPALEVTNDTRQTLTYTITYQLLTNSATAQVSAVQTVTPVAPGRTVRRTVDPGVLPPGSDGVAQVRVIKVRSVPTAEAPSETGPCPPSGVRVYADRGDAAMGLRVVGLHLANCGTRAYRLDGYPQLRLFDQRHRPVDGVRVLHGGAAIATGTGADGEPTPLVLAPGESARATLVWRNTTGLGSDPVDAPYVRVVAGPGAAPVTVTPELDLGTTGKLGTGAWQKDATPDRPATRGPAATG</sequence>
<dbReference type="Proteomes" id="UP001595824">
    <property type="component" value="Unassembled WGS sequence"/>
</dbReference>
<dbReference type="EMBL" id="JBHSDP010000031">
    <property type="protein sequence ID" value="MFC4333456.1"/>
    <property type="molecule type" value="Genomic_DNA"/>
</dbReference>
<gene>
    <name evidence="4" type="ORF">ACFPC0_37975</name>
</gene>
<feature type="region of interest" description="Disordered" evidence="1">
    <location>
        <begin position="281"/>
        <end position="315"/>
    </location>
</feature>
<feature type="compositionally biased region" description="Low complexity" evidence="1">
    <location>
        <begin position="281"/>
        <end position="295"/>
    </location>
</feature>